<organism evidence="1">
    <name type="scientific">termite gut metagenome</name>
    <dbReference type="NCBI Taxonomy" id="433724"/>
    <lineage>
        <taxon>unclassified sequences</taxon>
        <taxon>metagenomes</taxon>
        <taxon>organismal metagenomes</taxon>
    </lineage>
</organism>
<gene>
    <name evidence="1" type="ORF">EZS27_035720</name>
</gene>
<dbReference type="AlphaFoldDB" id="A0A5J4PV60"/>
<reference evidence="1" key="1">
    <citation type="submission" date="2019-03" db="EMBL/GenBank/DDBJ databases">
        <title>Single cell metagenomics reveals metabolic interactions within the superorganism composed of flagellate Streblomastix strix and complex community of Bacteroidetes bacteria on its surface.</title>
        <authorList>
            <person name="Treitli S.C."/>
            <person name="Kolisko M."/>
            <person name="Husnik F."/>
            <person name="Keeling P."/>
            <person name="Hampl V."/>
        </authorList>
    </citation>
    <scope>NUCLEOTIDE SEQUENCE</scope>
    <source>
        <strain evidence="1">STM</strain>
    </source>
</reference>
<dbReference type="Gene3D" id="3.40.50.1110">
    <property type="entry name" value="SGNH hydrolase"/>
    <property type="match status" value="1"/>
</dbReference>
<dbReference type="InterPro" id="IPR036514">
    <property type="entry name" value="SGNH_hydro_sf"/>
</dbReference>
<evidence type="ECO:0000313" key="1">
    <source>
        <dbReference type="EMBL" id="KAA6313517.1"/>
    </source>
</evidence>
<dbReference type="EMBL" id="SNRY01006029">
    <property type="protein sequence ID" value="KAA6313517.1"/>
    <property type="molecule type" value="Genomic_DNA"/>
</dbReference>
<accession>A0A5J4PV60</accession>
<evidence type="ECO:0008006" key="2">
    <source>
        <dbReference type="Google" id="ProtNLM"/>
    </source>
</evidence>
<sequence length="233" mass="27154">MRSKPVKQTDEIRILGFGDSVINGGTQTEQDSLSTTVIEKMLTQEYKKDIRCFNISYGSWGPDNCFSYLEEYGDFNAGLFLLVVSSHDAYDNMTFEKIVDIHPSFPSKQYKLALYELLDRYLIPYIKKEKESHHIIKGNIFNSGFLAFYNYTQERRVPFFIYLHPDKAELIEGKYDYQGNEIIKFCTDNNIFLLRGLECEDKSGFRDGIHLNEHGQRMLAEVLLPEIKRLLNN</sequence>
<name>A0A5J4PV60_9ZZZZ</name>
<dbReference type="SUPFAM" id="SSF52266">
    <property type="entry name" value="SGNH hydrolase"/>
    <property type="match status" value="1"/>
</dbReference>
<proteinExistence type="predicted"/>
<protein>
    <recommendedName>
        <fullName evidence="2">SGNH hydrolase-type esterase domain-containing protein</fullName>
    </recommendedName>
</protein>
<comment type="caution">
    <text evidence="1">The sequence shown here is derived from an EMBL/GenBank/DDBJ whole genome shotgun (WGS) entry which is preliminary data.</text>
</comment>